<protein>
    <submittedName>
        <fullName evidence="1">DUF982 domain-containing protein</fullName>
    </submittedName>
</protein>
<dbReference type="Pfam" id="PF06169">
    <property type="entry name" value="DUF982"/>
    <property type="match status" value="1"/>
</dbReference>
<reference evidence="1" key="1">
    <citation type="submission" date="2022-08" db="EMBL/GenBank/DDBJ databases">
        <title>Chelativorans sichuanense sp. nov., a paraffin oil-degrading bacterium isolated from a mixture of oil-based drill cuttings and paddy soil.</title>
        <authorList>
            <person name="Yu J."/>
            <person name="Liu H."/>
            <person name="Chen Q."/>
        </authorList>
    </citation>
    <scope>NUCLEOTIDE SEQUENCE</scope>
    <source>
        <strain evidence="1">SCAU 2101</strain>
    </source>
</reference>
<comment type="caution">
    <text evidence="1">The sequence shown here is derived from an EMBL/GenBank/DDBJ whole genome shotgun (WGS) entry which is preliminary data.</text>
</comment>
<evidence type="ECO:0000313" key="2">
    <source>
        <dbReference type="Proteomes" id="UP001149009"/>
    </source>
</evidence>
<organism evidence="1 2">
    <name type="scientific">Chelativorans petroleitrophicus</name>
    <dbReference type="NCBI Taxonomy" id="2975484"/>
    <lineage>
        <taxon>Bacteria</taxon>
        <taxon>Pseudomonadati</taxon>
        <taxon>Pseudomonadota</taxon>
        <taxon>Alphaproteobacteria</taxon>
        <taxon>Hyphomicrobiales</taxon>
        <taxon>Phyllobacteriaceae</taxon>
        <taxon>Chelativorans</taxon>
    </lineage>
</organism>
<dbReference type="RefSeq" id="WP_261516162.1">
    <property type="nucleotide sequence ID" value="NZ_JAODNV010000013.1"/>
</dbReference>
<gene>
    <name evidence="1" type="ORF">NYR54_13255</name>
</gene>
<keyword evidence="2" id="KW-1185">Reference proteome</keyword>
<accession>A0A9X2X9L0</accession>
<sequence>MQIGPWKKPVRIWLGGTLGGAESVENTLRATGILVHRWPFVRGPEHARACDMCFDVLSGEADPEDARAAFVEAAAEASILVD</sequence>
<dbReference type="Gene3D" id="6.10.250.730">
    <property type="match status" value="1"/>
</dbReference>
<proteinExistence type="predicted"/>
<dbReference type="Proteomes" id="UP001149009">
    <property type="component" value="Unassembled WGS sequence"/>
</dbReference>
<dbReference type="EMBL" id="JAODNV010000013">
    <property type="protein sequence ID" value="MCT8991248.1"/>
    <property type="molecule type" value="Genomic_DNA"/>
</dbReference>
<dbReference type="InterPro" id="IPR010385">
    <property type="entry name" value="DUF982"/>
</dbReference>
<name>A0A9X2X9L0_9HYPH</name>
<evidence type="ECO:0000313" key="1">
    <source>
        <dbReference type="EMBL" id="MCT8991248.1"/>
    </source>
</evidence>
<dbReference type="AlphaFoldDB" id="A0A9X2X9L0"/>